<evidence type="ECO:0000313" key="2">
    <source>
        <dbReference type="Proteomes" id="UP001383192"/>
    </source>
</evidence>
<protein>
    <submittedName>
        <fullName evidence="1">Uncharacterized protein</fullName>
    </submittedName>
</protein>
<comment type="caution">
    <text evidence="1">The sequence shown here is derived from an EMBL/GenBank/DDBJ whole genome shotgun (WGS) entry which is preliminary data.</text>
</comment>
<evidence type="ECO:0000313" key="1">
    <source>
        <dbReference type="EMBL" id="KAK7021920.1"/>
    </source>
</evidence>
<dbReference type="EMBL" id="JAYKXP010000158">
    <property type="protein sequence ID" value="KAK7021920.1"/>
    <property type="molecule type" value="Genomic_DNA"/>
</dbReference>
<dbReference type="AlphaFoldDB" id="A0AAW0B6V2"/>
<proteinExistence type="predicted"/>
<dbReference type="InterPro" id="IPR012337">
    <property type="entry name" value="RNaseH-like_sf"/>
</dbReference>
<reference evidence="1 2" key="1">
    <citation type="submission" date="2024-01" db="EMBL/GenBank/DDBJ databases">
        <title>A draft genome for a cacao thread blight-causing isolate of Paramarasmius palmivorus.</title>
        <authorList>
            <person name="Baruah I.K."/>
            <person name="Bukari Y."/>
            <person name="Amoako-Attah I."/>
            <person name="Meinhardt L.W."/>
            <person name="Bailey B.A."/>
            <person name="Cohen S.P."/>
        </authorList>
    </citation>
    <scope>NUCLEOTIDE SEQUENCE [LARGE SCALE GENOMIC DNA]</scope>
    <source>
        <strain evidence="1 2">GH-12</strain>
    </source>
</reference>
<accession>A0AAW0B6V2</accession>
<dbReference type="Proteomes" id="UP001383192">
    <property type="component" value="Unassembled WGS sequence"/>
</dbReference>
<keyword evidence="2" id="KW-1185">Reference proteome</keyword>
<sequence>MASGYLRWGSGLKEGVINEIGPYVLNKWKWKGLGQCKEILKVPCVFQHFLSLEDTPSLAYAIPAFSAVINKWRALQKKYPHISDMIKPGIEKLEAYVDKIDDIPVYLLSMIINHIVKMHWINKHVPHRRQEILDILYSKMCAYSNNLSPELSQEECISKELSLGDDAPQESSSVEEELSSYLNAKHQSLLVKTACYNIGRYPTLFWVAIDVLPIQGTSVPCEWLLLSLQWTKTDLRTCLSNKLMEATQTLKNTIKKNGPLKFTHHLDLTEEAREIEDALEDEAKASPFKAGPTVTKTAMKGKGASKKVLANHNDNAEAEMSGIMEMDKEEVSAAQAPTTTAAASTSKKKTVSETYIKVLPLSQIL</sequence>
<name>A0AAW0B6V2_9AGAR</name>
<dbReference type="SUPFAM" id="SSF53098">
    <property type="entry name" value="Ribonuclease H-like"/>
    <property type="match status" value="1"/>
</dbReference>
<organism evidence="1 2">
    <name type="scientific">Paramarasmius palmivorus</name>
    <dbReference type="NCBI Taxonomy" id="297713"/>
    <lineage>
        <taxon>Eukaryota</taxon>
        <taxon>Fungi</taxon>
        <taxon>Dikarya</taxon>
        <taxon>Basidiomycota</taxon>
        <taxon>Agaricomycotina</taxon>
        <taxon>Agaricomycetes</taxon>
        <taxon>Agaricomycetidae</taxon>
        <taxon>Agaricales</taxon>
        <taxon>Marasmiineae</taxon>
        <taxon>Marasmiaceae</taxon>
        <taxon>Paramarasmius</taxon>
    </lineage>
</organism>
<gene>
    <name evidence="1" type="ORF">VNI00_017149</name>
</gene>